<feature type="transmembrane region" description="Helical" evidence="1">
    <location>
        <begin position="44"/>
        <end position="63"/>
    </location>
</feature>
<dbReference type="AlphaFoldDB" id="A0A8J5KLU5"/>
<keyword evidence="1" id="KW-0472">Membrane</keyword>
<keyword evidence="1" id="KW-0812">Transmembrane</keyword>
<evidence type="ECO:0000256" key="1">
    <source>
        <dbReference type="SAM" id="Phobius"/>
    </source>
</evidence>
<feature type="transmembrane region" description="Helical" evidence="1">
    <location>
        <begin position="20"/>
        <end position="38"/>
    </location>
</feature>
<gene>
    <name evidence="2" type="ORF">ZIOFF_050229</name>
</gene>
<dbReference type="EMBL" id="JACMSC010000014">
    <property type="protein sequence ID" value="KAG6488971.1"/>
    <property type="molecule type" value="Genomic_DNA"/>
</dbReference>
<proteinExistence type="predicted"/>
<protein>
    <submittedName>
        <fullName evidence="2">Uncharacterized protein</fullName>
    </submittedName>
</protein>
<evidence type="ECO:0000313" key="2">
    <source>
        <dbReference type="EMBL" id="KAG6488971.1"/>
    </source>
</evidence>
<reference evidence="2 3" key="1">
    <citation type="submission" date="2020-08" db="EMBL/GenBank/DDBJ databases">
        <title>Plant Genome Project.</title>
        <authorList>
            <person name="Zhang R.-G."/>
        </authorList>
    </citation>
    <scope>NUCLEOTIDE SEQUENCE [LARGE SCALE GENOMIC DNA]</scope>
    <source>
        <tissue evidence="2">Rhizome</tissue>
    </source>
</reference>
<keyword evidence="3" id="KW-1185">Reference proteome</keyword>
<comment type="caution">
    <text evidence="2">The sequence shown here is derived from an EMBL/GenBank/DDBJ whole genome shotgun (WGS) entry which is preliminary data.</text>
</comment>
<sequence length="80" mass="8996">MSLVQTSKCECQITGTQGFLFLTIIYFDAVGCVLDVIMRLVMGVFLVAWMLIGIQNVFVAIPVNNQYLITRQVSMIMVFV</sequence>
<organism evidence="2 3">
    <name type="scientific">Zingiber officinale</name>
    <name type="common">Ginger</name>
    <name type="synonym">Amomum zingiber</name>
    <dbReference type="NCBI Taxonomy" id="94328"/>
    <lineage>
        <taxon>Eukaryota</taxon>
        <taxon>Viridiplantae</taxon>
        <taxon>Streptophyta</taxon>
        <taxon>Embryophyta</taxon>
        <taxon>Tracheophyta</taxon>
        <taxon>Spermatophyta</taxon>
        <taxon>Magnoliopsida</taxon>
        <taxon>Liliopsida</taxon>
        <taxon>Zingiberales</taxon>
        <taxon>Zingiberaceae</taxon>
        <taxon>Zingiber</taxon>
    </lineage>
</organism>
<name>A0A8J5KLU5_ZINOF</name>
<accession>A0A8J5KLU5</accession>
<keyword evidence="1" id="KW-1133">Transmembrane helix</keyword>
<dbReference type="Proteomes" id="UP000734854">
    <property type="component" value="Unassembled WGS sequence"/>
</dbReference>
<evidence type="ECO:0000313" key="3">
    <source>
        <dbReference type="Proteomes" id="UP000734854"/>
    </source>
</evidence>